<dbReference type="AlphaFoldDB" id="A0AAW9SGU1"/>
<dbReference type="GO" id="GO:0006643">
    <property type="term" value="P:membrane lipid metabolic process"/>
    <property type="evidence" value="ECO:0007669"/>
    <property type="project" value="TreeGrafter"/>
</dbReference>
<comment type="caution">
    <text evidence="9">The sequence shown here is derived from an EMBL/GenBank/DDBJ whole genome shotgun (WGS) entry which is preliminary data.</text>
</comment>
<evidence type="ECO:0000256" key="4">
    <source>
        <dbReference type="ARBA" id="ARBA00023002"/>
    </source>
</evidence>
<dbReference type="EMBL" id="JBDKWZ010000011">
    <property type="protein sequence ID" value="MEN7549921.1"/>
    <property type="molecule type" value="Genomic_DNA"/>
</dbReference>
<organism evidence="9 10">
    <name type="scientific">Rapidithrix thailandica</name>
    <dbReference type="NCBI Taxonomy" id="413964"/>
    <lineage>
        <taxon>Bacteria</taxon>
        <taxon>Pseudomonadati</taxon>
        <taxon>Bacteroidota</taxon>
        <taxon>Cytophagia</taxon>
        <taxon>Cytophagales</taxon>
        <taxon>Flammeovirgaceae</taxon>
        <taxon>Rapidithrix</taxon>
    </lineage>
</organism>
<dbReference type="GO" id="GO:0005506">
    <property type="term" value="F:iron ion binding"/>
    <property type="evidence" value="ECO:0007669"/>
    <property type="project" value="InterPro"/>
</dbReference>
<keyword evidence="5" id="KW-0443">Lipid metabolism</keyword>
<evidence type="ECO:0000313" key="9">
    <source>
        <dbReference type="EMBL" id="MEN7549921.1"/>
    </source>
</evidence>
<evidence type="ECO:0000256" key="5">
    <source>
        <dbReference type="ARBA" id="ARBA00023098"/>
    </source>
</evidence>
<name>A0AAW9SGU1_9BACT</name>
<keyword evidence="2 7" id="KW-0812">Transmembrane</keyword>
<feature type="domain" description="Fatty acid hydroxylase" evidence="8">
    <location>
        <begin position="106"/>
        <end position="239"/>
    </location>
</feature>
<accession>A0AAW9SGU1</accession>
<keyword evidence="4 9" id="KW-0560">Oxidoreductase</keyword>
<comment type="subcellular location">
    <subcellularLocation>
        <location evidence="1">Endomembrane system</location>
        <topology evidence="1">Multi-pass membrane protein</topology>
    </subcellularLocation>
</comment>
<dbReference type="GO" id="GO:0008610">
    <property type="term" value="P:lipid biosynthetic process"/>
    <property type="evidence" value="ECO:0007669"/>
    <property type="project" value="InterPro"/>
</dbReference>
<evidence type="ECO:0000256" key="1">
    <source>
        <dbReference type="ARBA" id="ARBA00004127"/>
    </source>
</evidence>
<keyword evidence="3 7" id="KW-1133">Transmembrane helix</keyword>
<dbReference type="GO" id="GO:0016020">
    <property type="term" value="C:membrane"/>
    <property type="evidence" value="ECO:0007669"/>
    <property type="project" value="GOC"/>
</dbReference>
<feature type="transmembrane region" description="Helical" evidence="7">
    <location>
        <begin position="159"/>
        <end position="189"/>
    </location>
</feature>
<dbReference type="RefSeq" id="WP_346822700.1">
    <property type="nucleotide sequence ID" value="NZ_JBDKWZ010000011.1"/>
</dbReference>
<dbReference type="EC" id="1.-.-.-" evidence="9"/>
<keyword evidence="6 7" id="KW-0472">Membrane</keyword>
<dbReference type="Proteomes" id="UP001403385">
    <property type="component" value="Unassembled WGS sequence"/>
</dbReference>
<dbReference type="GO" id="GO:0012505">
    <property type="term" value="C:endomembrane system"/>
    <property type="evidence" value="ECO:0007669"/>
    <property type="project" value="UniProtKB-SubCell"/>
</dbReference>
<evidence type="ECO:0000256" key="6">
    <source>
        <dbReference type="ARBA" id="ARBA00023136"/>
    </source>
</evidence>
<dbReference type="GO" id="GO:0050479">
    <property type="term" value="F:glyceryl-ether monooxygenase activity"/>
    <property type="evidence" value="ECO:0007669"/>
    <property type="project" value="TreeGrafter"/>
</dbReference>
<dbReference type="Pfam" id="PF04116">
    <property type="entry name" value="FA_hydroxylase"/>
    <property type="match status" value="1"/>
</dbReference>
<sequence length="292" mass="34927">MTFSEYSQYAHTEIQRLCVEYMGMEKLPQVILWAVPFLLLFTLIEFLVSQKKQLKIYEKKDFWANVGVGIGNLVVNGIVQGFLFVSVFYVYDISPLPMVPFTWWGFVLCFFFVDFLRYWVHRWGHERRVLWATHVTHHSSAKYNFAVTYRLSWTQSIKFIFFLPVAFFKFNPIMFFICHQIAVLAQFWYHTTLIKKLPAFIEYIFVTPSHHRVHHGKNDIYIDKNYGTVFIIWDRIFGTFQEEIEEPVYGITTELNTYNPVTLNFHVWQDIFRDVIHAKSIKEGLHAIFRRT</sequence>
<gene>
    <name evidence="9" type="ORF">AAG747_18495</name>
</gene>
<dbReference type="PANTHER" id="PTHR21624:SF1">
    <property type="entry name" value="ALKYLGLYCEROL MONOOXYGENASE"/>
    <property type="match status" value="1"/>
</dbReference>
<feature type="transmembrane region" description="Helical" evidence="7">
    <location>
        <begin position="30"/>
        <end position="50"/>
    </location>
</feature>
<reference evidence="9 10" key="1">
    <citation type="submission" date="2024-04" db="EMBL/GenBank/DDBJ databases">
        <title>Novel genus in family Flammeovirgaceae.</title>
        <authorList>
            <person name="Nguyen T.H."/>
            <person name="Vuong T.Q."/>
            <person name="Le H."/>
            <person name="Kim S.-G."/>
        </authorList>
    </citation>
    <scope>NUCLEOTIDE SEQUENCE [LARGE SCALE GENOMIC DNA]</scope>
    <source>
        <strain evidence="9 10">JCM 23209</strain>
    </source>
</reference>
<dbReference type="InterPro" id="IPR051689">
    <property type="entry name" value="Sterol_desaturase/TMEM195"/>
</dbReference>
<feature type="transmembrane region" description="Helical" evidence="7">
    <location>
        <begin position="101"/>
        <end position="120"/>
    </location>
</feature>
<feature type="transmembrane region" description="Helical" evidence="7">
    <location>
        <begin position="62"/>
        <end position="89"/>
    </location>
</feature>
<evidence type="ECO:0000256" key="7">
    <source>
        <dbReference type="SAM" id="Phobius"/>
    </source>
</evidence>
<evidence type="ECO:0000259" key="8">
    <source>
        <dbReference type="Pfam" id="PF04116"/>
    </source>
</evidence>
<protein>
    <submittedName>
        <fullName evidence="9">Sterol desaturase family protein</fullName>
        <ecNumber evidence="9">1.-.-.-</ecNumber>
    </submittedName>
</protein>
<dbReference type="PANTHER" id="PTHR21624">
    <property type="entry name" value="STEROL DESATURASE-RELATED PROTEIN"/>
    <property type="match status" value="1"/>
</dbReference>
<proteinExistence type="predicted"/>
<dbReference type="InterPro" id="IPR006694">
    <property type="entry name" value="Fatty_acid_hydroxylase"/>
</dbReference>
<evidence type="ECO:0000256" key="2">
    <source>
        <dbReference type="ARBA" id="ARBA00022692"/>
    </source>
</evidence>
<evidence type="ECO:0000313" key="10">
    <source>
        <dbReference type="Proteomes" id="UP001403385"/>
    </source>
</evidence>
<evidence type="ECO:0000256" key="3">
    <source>
        <dbReference type="ARBA" id="ARBA00022989"/>
    </source>
</evidence>
<keyword evidence="10" id="KW-1185">Reference proteome</keyword>